<dbReference type="EMBL" id="RIBY02000557">
    <property type="protein sequence ID" value="KAH9840437.1"/>
    <property type="molecule type" value="Genomic_DNA"/>
</dbReference>
<proteinExistence type="predicted"/>
<evidence type="ECO:0000256" key="2">
    <source>
        <dbReference type="SAM" id="MobiDB-lite"/>
    </source>
</evidence>
<keyword evidence="1" id="KW-0175">Coiled coil</keyword>
<dbReference type="Proteomes" id="UP001138500">
    <property type="component" value="Unassembled WGS sequence"/>
</dbReference>
<sequence length="539" mass="62881">MPFDWFRQVWARFWSPSRNRTHPSWPDVGQQAQSVQYRPSPVIEGRRDARKNSSRGSKSPSKQGKNRVDPQSGRITKWRGSCSDFTRLATRVIQRHTDLKLLMQQEAEITRRWNMLQQTIDWSKMRYDRQDPSSGDHARSSRSNLLKVIEAQKQEQARLDGEKSINAARSGVHDAAQEEDDLFAAWPWALEHCQGKTDCLFTQALQESFQNARDYKELVRGEEARLADYEASLERLTREDTSIVSSPGRAEAMAAIDQIREKIDQSKRARQCRLELRDAYRQEFYDLLQQALMQERQDLPPPRRVQSVPDRAAPASQGLLPAVPPLTDKMVRVYNGGTNATNNKRKAHDEFLLDSTEELVKAFRKDPRITRADFDRRRVEDRRKTIQELRSTQEKFMRKRDEALRAGAQPLALHEVVESDVPEFGGSHPSDGWTGSSWCPETRKLREKYITYIATPKVMQWMNAWEGFPNEETEADDVPRGRGWRGSDMAEMARLRRERDMAEDMRDVVQPWDSYSSHEFHDWKRQRIDDWRRTYGSDV</sequence>
<evidence type="ECO:0000256" key="1">
    <source>
        <dbReference type="SAM" id="Coils"/>
    </source>
</evidence>
<name>A0A9W7SXX2_9PEZI</name>
<protein>
    <submittedName>
        <fullName evidence="3">Uncharacterized protein</fullName>
    </submittedName>
</protein>
<keyword evidence="4" id="KW-1185">Reference proteome</keyword>
<accession>A0A9W7SXX2</accession>
<dbReference type="AlphaFoldDB" id="A0A9W7SXX2"/>
<reference evidence="3 4" key="1">
    <citation type="journal article" date="2018" name="IMA Fungus">
        <title>IMA Genome-F 10: Nine draft genome sequences of Claviceps purpurea s.lat., including C. arundinis, C. humidiphila, and C. cf. spartinae, pseudomolecules for the pitch canker pathogen Fusarium circinatum, draft genome of Davidsoniella eucalypti, Grosmannia galeiformis, Quambalaria eucalypti, and Teratosphaeria destructans.</title>
        <authorList>
            <person name="Wingfield B.D."/>
            <person name="Liu M."/>
            <person name="Nguyen H.D."/>
            <person name="Lane F.A."/>
            <person name="Morgan S.W."/>
            <person name="De Vos L."/>
            <person name="Wilken P.M."/>
            <person name="Duong T.A."/>
            <person name="Aylward J."/>
            <person name="Coetzee M.P."/>
            <person name="Dadej K."/>
            <person name="De Beer Z.W."/>
            <person name="Findlay W."/>
            <person name="Havenga M."/>
            <person name="Kolarik M."/>
            <person name="Menzies J.G."/>
            <person name="Naidoo K."/>
            <person name="Pochopski O."/>
            <person name="Shoukouhi P."/>
            <person name="Santana Q.C."/>
            <person name="Seifert K.A."/>
            <person name="Soal N."/>
            <person name="Steenkamp E.T."/>
            <person name="Tatham C.T."/>
            <person name="van der Nest M.A."/>
            <person name="Wingfield M.J."/>
        </authorList>
    </citation>
    <scope>NUCLEOTIDE SEQUENCE [LARGE SCALE GENOMIC DNA]</scope>
    <source>
        <strain evidence="3">CMW44962</strain>
    </source>
</reference>
<gene>
    <name evidence="3" type="ORF">Tdes44962_MAKER01637</name>
</gene>
<feature type="coiled-coil region" evidence="1">
    <location>
        <begin position="212"/>
        <end position="269"/>
    </location>
</feature>
<evidence type="ECO:0000313" key="3">
    <source>
        <dbReference type="EMBL" id="KAH9840437.1"/>
    </source>
</evidence>
<feature type="region of interest" description="Disordered" evidence="2">
    <location>
        <begin position="298"/>
        <end position="322"/>
    </location>
</feature>
<feature type="compositionally biased region" description="Polar residues" evidence="2">
    <location>
        <begin position="54"/>
        <end position="63"/>
    </location>
</feature>
<comment type="caution">
    <text evidence="3">The sequence shown here is derived from an EMBL/GenBank/DDBJ whole genome shotgun (WGS) entry which is preliminary data.</text>
</comment>
<evidence type="ECO:0000313" key="4">
    <source>
        <dbReference type="Proteomes" id="UP001138500"/>
    </source>
</evidence>
<organism evidence="3 4">
    <name type="scientific">Teratosphaeria destructans</name>
    <dbReference type="NCBI Taxonomy" id="418781"/>
    <lineage>
        <taxon>Eukaryota</taxon>
        <taxon>Fungi</taxon>
        <taxon>Dikarya</taxon>
        <taxon>Ascomycota</taxon>
        <taxon>Pezizomycotina</taxon>
        <taxon>Dothideomycetes</taxon>
        <taxon>Dothideomycetidae</taxon>
        <taxon>Mycosphaerellales</taxon>
        <taxon>Teratosphaeriaceae</taxon>
        <taxon>Teratosphaeria</taxon>
    </lineage>
</organism>
<reference evidence="3 4" key="2">
    <citation type="journal article" date="2021" name="Curr. Genet.">
        <title>Genetic response to nitrogen starvation in the aggressive Eucalyptus foliar pathogen Teratosphaeria destructans.</title>
        <authorList>
            <person name="Havenga M."/>
            <person name="Wingfield B.D."/>
            <person name="Wingfield M.J."/>
            <person name="Dreyer L.L."/>
            <person name="Roets F."/>
            <person name="Aylward J."/>
        </authorList>
    </citation>
    <scope>NUCLEOTIDE SEQUENCE [LARGE SCALE GENOMIC DNA]</scope>
    <source>
        <strain evidence="3">CMW44962</strain>
    </source>
</reference>
<feature type="region of interest" description="Disordered" evidence="2">
    <location>
        <begin position="20"/>
        <end position="76"/>
    </location>
</feature>